<sequence>MYKKDLINKINEALQNVDMPNEIRELLIELRNQIPSATTLEQKQGIYLRWMEIILATTQIVYEISTHT</sequence>
<proteinExistence type="predicted"/>
<dbReference type="AlphaFoldDB" id="A0A501Q887"/>
<dbReference type="Proteomes" id="UP000319175">
    <property type="component" value="Unassembled WGS sequence"/>
</dbReference>
<evidence type="ECO:0000313" key="2">
    <source>
        <dbReference type="Proteomes" id="UP000319175"/>
    </source>
</evidence>
<dbReference type="RefSeq" id="WP_140000926.1">
    <property type="nucleotide sequence ID" value="NZ_VFJE01000054.1"/>
</dbReference>
<evidence type="ECO:0000313" key="1">
    <source>
        <dbReference type="EMBL" id="TPD68542.1"/>
    </source>
</evidence>
<keyword evidence="2" id="KW-1185">Reference proteome</keyword>
<gene>
    <name evidence="1" type="ORF">FJA49_10795</name>
</gene>
<name>A0A501Q887_9FLAO</name>
<comment type="caution">
    <text evidence="1">The sequence shown here is derived from an EMBL/GenBank/DDBJ whole genome shotgun (WGS) entry which is preliminary data.</text>
</comment>
<dbReference type="EMBL" id="VFJE01000054">
    <property type="protein sequence ID" value="TPD68542.1"/>
    <property type="molecule type" value="Genomic_DNA"/>
</dbReference>
<dbReference type="OrthoDB" id="9975994at2"/>
<reference evidence="1 2" key="1">
    <citation type="submission" date="2019-06" db="EMBL/GenBank/DDBJ databases">
        <title>Flavobacterium sp. MaA-Y11 from geoumgang.</title>
        <authorList>
            <person name="Jeong S."/>
        </authorList>
    </citation>
    <scope>NUCLEOTIDE SEQUENCE [LARGE SCALE GENOMIC DNA]</scope>
    <source>
        <strain evidence="1 2">MaA-Y11</strain>
    </source>
</reference>
<accession>A0A501Q887</accession>
<protein>
    <submittedName>
        <fullName evidence="1">Uncharacterized protein</fullName>
    </submittedName>
</protein>
<organism evidence="1 2">
    <name type="scientific">Flavobacterium microcysteis</name>
    <dbReference type="NCBI Taxonomy" id="2596891"/>
    <lineage>
        <taxon>Bacteria</taxon>
        <taxon>Pseudomonadati</taxon>
        <taxon>Bacteroidota</taxon>
        <taxon>Flavobacteriia</taxon>
        <taxon>Flavobacteriales</taxon>
        <taxon>Flavobacteriaceae</taxon>
        <taxon>Flavobacterium</taxon>
    </lineage>
</organism>